<sequence>MNKQEHLNQLMNEEGIISALAIDQRGAIKKMIAPYKEPEGNDISDFKSLVATELTPYTSSILLDPEYGLPAAGKKPKVAVYYLLMKNQAMMRQRLVAYLTYLMFGPSTA</sequence>
<gene>
    <name evidence="3" type="ORF">GCM10025885_09090</name>
</gene>
<reference evidence="3 4" key="1">
    <citation type="journal article" date="2014" name="Int. J. Syst. Evol. Microbiol.">
        <title>Complete genome sequence of Corynebacterium casei LMG S-19264T (=DSM 44701T), isolated from a smear-ripened cheese.</title>
        <authorList>
            <consortium name="US DOE Joint Genome Institute (JGI-PGF)"/>
            <person name="Walter F."/>
            <person name="Albersmeier A."/>
            <person name="Kalinowski J."/>
            <person name="Ruckert C."/>
        </authorList>
    </citation>
    <scope>NUCLEOTIDE SEQUENCE [LARGE SCALE GENOMIC DNA]</scope>
    <source>
        <strain evidence="3 4">NBRC 114545</strain>
    </source>
</reference>
<dbReference type="Proteomes" id="UP001157039">
    <property type="component" value="Unassembled WGS sequence"/>
</dbReference>
<dbReference type="Gene3D" id="3.20.20.70">
    <property type="entry name" value="Aldolase class I"/>
    <property type="match status" value="1"/>
</dbReference>
<evidence type="ECO:0000313" key="4">
    <source>
        <dbReference type="Proteomes" id="UP001157039"/>
    </source>
</evidence>
<dbReference type="PANTHER" id="PTHR39340:SF1">
    <property type="entry name" value="SULFOFRUCTOSEPHOSPHATE ALDOLASE"/>
    <property type="match status" value="1"/>
</dbReference>
<name>A0AA38CXY2_9ENTE</name>
<evidence type="ECO:0008006" key="5">
    <source>
        <dbReference type="Google" id="ProtNLM"/>
    </source>
</evidence>
<comment type="similarity">
    <text evidence="1">Belongs to the aldolase LacD family.</text>
</comment>
<dbReference type="InterPro" id="IPR050552">
    <property type="entry name" value="LacD_aldolase"/>
</dbReference>
<evidence type="ECO:0000256" key="1">
    <source>
        <dbReference type="ARBA" id="ARBA00008679"/>
    </source>
</evidence>
<dbReference type="InterPro" id="IPR013785">
    <property type="entry name" value="Aldolase_TIM"/>
</dbReference>
<dbReference type="PANTHER" id="PTHR39340">
    <property type="entry name" value="SULFOFRUCTOSEPHOSPHATE ALDOLASE"/>
    <property type="match status" value="1"/>
</dbReference>
<dbReference type="GO" id="GO:1902777">
    <property type="term" value="P:6-sulfoquinovose(1-) catabolic process"/>
    <property type="evidence" value="ECO:0007669"/>
    <property type="project" value="TreeGrafter"/>
</dbReference>
<protein>
    <recommendedName>
        <fullName evidence="5">Tagatose-bisphosphate aldolase</fullName>
    </recommendedName>
</protein>
<keyword evidence="2" id="KW-0456">Lyase</keyword>
<comment type="caution">
    <text evidence="3">The sequence shown here is derived from an EMBL/GenBank/DDBJ whole genome shotgun (WGS) entry which is preliminary data.</text>
</comment>
<dbReference type="InterPro" id="IPR002915">
    <property type="entry name" value="DeoC/FbaB/LacD_aldolase"/>
</dbReference>
<evidence type="ECO:0000256" key="2">
    <source>
        <dbReference type="ARBA" id="ARBA00023239"/>
    </source>
</evidence>
<proteinExistence type="inferred from homology"/>
<dbReference type="EMBL" id="BSUW01000001">
    <property type="protein sequence ID" value="GMA71860.1"/>
    <property type="molecule type" value="Genomic_DNA"/>
</dbReference>
<evidence type="ECO:0000313" key="3">
    <source>
        <dbReference type="EMBL" id="GMA71860.1"/>
    </source>
</evidence>
<dbReference type="AlphaFoldDB" id="A0AA38CXY2"/>
<organism evidence="3 4">
    <name type="scientific">Tetragenococcus osmophilus</name>
    <dbReference type="NCBI Taxonomy" id="526944"/>
    <lineage>
        <taxon>Bacteria</taxon>
        <taxon>Bacillati</taxon>
        <taxon>Bacillota</taxon>
        <taxon>Bacilli</taxon>
        <taxon>Lactobacillales</taxon>
        <taxon>Enterococcaceae</taxon>
        <taxon>Tetragenococcus</taxon>
    </lineage>
</organism>
<dbReference type="SUPFAM" id="SSF51569">
    <property type="entry name" value="Aldolase"/>
    <property type="match status" value="1"/>
</dbReference>
<accession>A0AA38CXY2</accession>
<dbReference type="Pfam" id="PF01791">
    <property type="entry name" value="DeoC"/>
    <property type="match status" value="1"/>
</dbReference>
<dbReference type="GO" id="GO:0061595">
    <property type="term" value="F:6-deoxy-6-sulfofructose-1-phosphate aldolase activity"/>
    <property type="evidence" value="ECO:0007669"/>
    <property type="project" value="TreeGrafter"/>
</dbReference>